<keyword evidence="3" id="KW-0694">RNA-binding</keyword>
<evidence type="ECO:0000313" key="11">
    <source>
        <dbReference type="Proteomes" id="UP000243308"/>
    </source>
</evidence>
<evidence type="ECO:0000259" key="9">
    <source>
        <dbReference type="Pfam" id="PF03948"/>
    </source>
</evidence>
<evidence type="ECO:0000256" key="6">
    <source>
        <dbReference type="ARBA" id="ARBA00035427"/>
    </source>
</evidence>
<evidence type="ECO:0000256" key="7">
    <source>
        <dbReference type="SAM" id="Coils"/>
    </source>
</evidence>
<dbReference type="Pfam" id="PF01281">
    <property type="entry name" value="Ribosomal_L9_N"/>
    <property type="match status" value="1"/>
</dbReference>
<keyword evidence="5" id="KW-0687">Ribonucleoprotein</keyword>
<dbReference type="GO" id="GO:0006412">
    <property type="term" value="P:translation"/>
    <property type="evidence" value="ECO:0007669"/>
    <property type="project" value="InterPro"/>
</dbReference>
<evidence type="ECO:0000256" key="2">
    <source>
        <dbReference type="ARBA" id="ARBA00022730"/>
    </source>
</evidence>
<dbReference type="InterPro" id="IPR036791">
    <property type="entry name" value="Ribosomal_bL9_C_sf"/>
</dbReference>
<dbReference type="InterPro" id="IPR020070">
    <property type="entry name" value="Ribosomal_bL9_N"/>
</dbReference>
<gene>
    <name evidence="10" type="ORF">MVEG_11211</name>
</gene>
<reference evidence="10 11" key="1">
    <citation type="submission" date="2011-02" db="EMBL/GenBank/DDBJ databases">
        <title>The Genome Sequence of Mortierella verticillata NRRL 6337.</title>
        <authorList>
            <consortium name="The Broad Institute Genome Sequencing Platform"/>
            <person name="Russ C."/>
            <person name="Cuomo C."/>
            <person name="Burger G."/>
            <person name="Gray M.W."/>
            <person name="Holland P.W.H."/>
            <person name="King N."/>
            <person name="Lang F.B.F."/>
            <person name="Roger A.J."/>
            <person name="Ruiz-Trillo I."/>
            <person name="Young S.K."/>
            <person name="Zeng Q."/>
            <person name="Gargeya S."/>
            <person name="Alvarado L."/>
            <person name="Berlin A."/>
            <person name="Chapman S.B."/>
            <person name="Chen Z."/>
            <person name="Freedman E."/>
            <person name="Gellesch M."/>
            <person name="Goldberg J."/>
            <person name="Griggs A."/>
            <person name="Gujja S."/>
            <person name="Heilman E."/>
            <person name="Heiman D."/>
            <person name="Howarth C."/>
            <person name="Mehta T."/>
            <person name="Neiman D."/>
            <person name="Pearson M."/>
            <person name="Roberts A."/>
            <person name="Saif S."/>
            <person name="Shea T."/>
            <person name="Shenoy N."/>
            <person name="Sisk P."/>
            <person name="Stolte C."/>
            <person name="Sykes S."/>
            <person name="White J."/>
            <person name="Yandava C."/>
            <person name="Haas B."/>
            <person name="Nusbaum C."/>
            <person name="Birren B."/>
        </authorList>
    </citation>
    <scope>NUCLEOTIDE SEQUENCE [LARGE SCALE GENOMIC DNA]</scope>
    <source>
        <strain evidence="10 11">NRRL 6337</strain>
    </source>
</reference>
<dbReference type="InterPro" id="IPR009027">
    <property type="entry name" value="Ribosomal_bL9/RNase_H1_N"/>
</dbReference>
<dbReference type="GO" id="GO:0019843">
    <property type="term" value="F:rRNA binding"/>
    <property type="evidence" value="ECO:0007669"/>
    <property type="project" value="UniProtKB-KW"/>
</dbReference>
<accession>A0A086TMJ9</accession>
<dbReference type="Gene3D" id="3.10.430.100">
    <property type="entry name" value="Ribosomal protein L9, C-terminal domain"/>
    <property type="match status" value="1"/>
</dbReference>
<dbReference type="InterPro" id="IPR036935">
    <property type="entry name" value="Ribosomal_bL9_N_sf"/>
</dbReference>
<sequence length="200" mass="21941">MFSVSRSTLFTAASKSSGQLSSHIVKRWKSQKSIEVTLRANVQGLGKPGDVVTVAPGRMRNQLYPMRLASYIDKNAQIIKDATVAGQSALKSAQEATQAYQQAAKKEQRIVQLQELRHRLQALGPLVFARAVNEILPGSKTIFGSVQAEDVVRELKEKHGINVDKVTVQGTKIKSVGDSWARVDLGDLGHVELKVVVERK</sequence>
<dbReference type="GO" id="GO:0005840">
    <property type="term" value="C:ribosome"/>
    <property type="evidence" value="ECO:0007669"/>
    <property type="project" value="UniProtKB-KW"/>
</dbReference>
<feature type="coiled-coil region" evidence="7">
    <location>
        <begin position="96"/>
        <end position="123"/>
    </location>
</feature>
<dbReference type="InterPro" id="IPR000244">
    <property type="entry name" value="Ribosomal_bL9"/>
</dbReference>
<evidence type="ECO:0000256" key="3">
    <source>
        <dbReference type="ARBA" id="ARBA00022884"/>
    </source>
</evidence>
<evidence type="ECO:0000256" key="5">
    <source>
        <dbReference type="ARBA" id="ARBA00023274"/>
    </source>
</evidence>
<dbReference type="SUPFAM" id="SSF55658">
    <property type="entry name" value="L9 N-domain-like"/>
    <property type="match status" value="1"/>
</dbReference>
<comment type="similarity">
    <text evidence="1">Belongs to the bacterial ribosomal protein bL9 family.</text>
</comment>
<dbReference type="SUPFAM" id="SSF55653">
    <property type="entry name" value="Ribosomal protein L9 C-domain"/>
    <property type="match status" value="1"/>
</dbReference>
<feature type="domain" description="Large ribosomal subunit protein bL9 C-terminal" evidence="9">
    <location>
        <begin position="139"/>
        <end position="198"/>
    </location>
</feature>
<name>A0A086TMJ9_9FUNG</name>
<dbReference type="Gene3D" id="3.40.5.10">
    <property type="entry name" value="Ribosomal protein L9, N-terminal domain"/>
    <property type="match status" value="1"/>
</dbReference>
<evidence type="ECO:0000313" key="10">
    <source>
        <dbReference type="EMBL" id="KFH63176.1"/>
    </source>
</evidence>
<organism evidence="10 11">
    <name type="scientific">Podila verticillata NRRL 6337</name>
    <dbReference type="NCBI Taxonomy" id="1069443"/>
    <lineage>
        <taxon>Eukaryota</taxon>
        <taxon>Fungi</taxon>
        <taxon>Fungi incertae sedis</taxon>
        <taxon>Mucoromycota</taxon>
        <taxon>Mortierellomycotina</taxon>
        <taxon>Mortierellomycetes</taxon>
        <taxon>Mortierellales</taxon>
        <taxon>Mortierellaceae</taxon>
        <taxon>Podila</taxon>
    </lineage>
</organism>
<keyword evidence="7" id="KW-0175">Coiled coil</keyword>
<keyword evidence="4" id="KW-0689">Ribosomal protein</keyword>
<evidence type="ECO:0000256" key="1">
    <source>
        <dbReference type="ARBA" id="ARBA00010605"/>
    </source>
</evidence>
<dbReference type="GO" id="GO:0003735">
    <property type="term" value="F:structural constituent of ribosome"/>
    <property type="evidence" value="ECO:0007669"/>
    <property type="project" value="InterPro"/>
</dbReference>
<dbReference type="PANTHER" id="PTHR21368">
    <property type="entry name" value="50S RIBOSOMAL PROTEIN L9"/>
    <property type="match status" value="1"/>
</dbReference>
<protein>
    <recommendedName>
        <fullName evidence="6">50S ribosomal protein L9, chloroplastic</fullName>
    </recommendedName>
</protein>
<dbReference type="OrthoDB" id="5555409at2759"/>
<dbReference type="AlphaFoldDB" id="A0A086TMJ9"/>
<dbReference type="InterPro" id="IPR020069">
    <property type="entry name" value="Ribosomal_bL9_C"/>
</dbReference>
<keyword evidence="11" id="KW-1185">Reference proteome</keyword>
<dbReference type="Pfam" id="PF03948">
    <property type="entry name" value="Ribosomal_L9_C"/>
    <property type="match status" value="1"/>
</dbReference>
<keyword evidence="2" id="KW-0699">rRNA-binding</keyword>
<dbReference type="EMBL" id="KN042429">
    <property type="protein sequence ID" value="KFH63176.1"/>
    <property type="molecule type" value="Genomic_DNA"/>
</dbReference>
<feature type="domain" description="Ribosomal protein L9" evidence="8">
    <location>
        <begin position="34"/>
        <end position="75"/>
    </location>
</feature>
<dbReference type="Proteomes" id="UP000243308">
    <property type="component" value="Unassembled WGS sequence"/>
</dbReference>
<evidence type="ECO:0000256" key="4">
    <source>
        <dbReference type="ARBA" id="ARBA00022980"/>
    </source>
</evidence>
<proteinExistence type="inferred from homology"/>
<dbReference type="GO" id="GO:1990904">
    <property type="term" value="C:ribonucleoprotein complex"/>
    <property type="evidence" value="ECO:0007669"/>
    <property type="project" value="UniProtKB-KW"/>
</dbReference>
<evidence type="ECO:0000259" key="8">
    <source>
        <dbReference type="Pfam" id="PF01281"/>
    </source>
</evidence>